<evidence type="ECO:0000313" key="2">
    <source>
        <dbReference type="EMBL" id="MEQ2300580.1"/>
    </source>
</evidence>
<feature type="non-terminal residue" evidence="2">
    <location>
        <position position="1"/>
    </location>
</feature>
<protein>
    <submittedName>
        <fullName evidence="2">Uncharacterized protein</fullName>
    </submittedName>
</protein>
<feature type="region of interest" description="Disordered" evidence="1">
    <location>
        <begin position="1"/>
        <end position="20"/>
    </location>
</feature>
<name>A0ABV0Z3C8_9TELE</name>
<accession>A0ABV0Z3C8</accession>
<keyword evidence="3" id="KW-1185">Reference proteome</keyword>
<reference evidence="2 3" key="1">
    <citation type="submission" date="2021-06" db="EMBL/GenBank/DDBJ databases">
        <authorList>
            <person name="Palmer J.M."/>
        </authorList>
    </citation>
    <scope>NUCLEOTIDE SEQUENCE [LARGE SCALE GENOMIC DNA]</scope>
    <source>
        <strain evidence="2 3">AS_MEX2019</strain>
        <tissue evidence="2">Muscle</tissue>
    </source>
</reference>
<feature type="compositionally biased region" description="Basic and acidic residues" evidence="1">
    <location>
        <begin position="74"/>
        <end position="100"/>
    </location>
</feature>
<feature type="region of interest" description="Disordered" evidence="1">
    <location>
        <begin position="65"/>
        <end position="100"/>
    </location>
</feature>
<sequence length="117" mass="13227">ETGRGTERSRRGEGKADLDNGVVTQKNFASVFHLWFLVQVFHTRSAGALEVNKLVEPALSHAMLGHKAPGDAATHYREPGMEERRREEEEEEKVSYKAGRETFNMKSRHFTKAKSAL</sequence>
<comment type="caution">
    <text evidence="2">The sequence shown here is derived from an EMBL/GenBank/DDBJ whole genome shotgun (WGS) entry which is preliminary data.</text>
</comment>
<evidence type="ECO:0000256" key="1">
    <source>
        <dbReference type="SAM" id="MobiDB-lite"/>
    </source>
</evidence>
<gene>
    <name evidence="2" type="ORF">AMECASPLE_027182</name>
</gene>
<organism evidence="2 3">
    <name type="scientific">Ameca splendens</name>
    <dbReference type="NCBI Taxonomy" id="208324"/>
    <lineage>
        <taxon>Eukaryota</taxon>
        <taxon>Metazoa</taxon>
        <taxon>Chordata</taxon>
        <taxon>Craniata</taxon>
        <taxon>Vertebrata</taxon>
        <taxon>Euteleostomi</taxon>
        <taxon>Actinopterygii</taxon>
        <taxon>Neopterygii</taxon>
        <taxon>Teleostei</taxon>
        <taxon>Neoteleostei</taxon>
        <taxon>Acanthomorphata</taxon>
        <taxon>Ovalentaria</taxon>
        <taxon>Atherinomorphae</taxon>
        <taxon>Cyprinodontiformes</taxon>
        <taxon>Goodeidae</taxon>
        <taxon>Ameca</taxon>
    </lineage>
</organism>
<feature type="compositionally biased region" description="Basic and acidic residues" evidence="1">
    <location>
        <begin position="1"/>
        <end position="18"/>
    </location>
</feature>
<dbReference type="EMBL" id="JAHRIP010049877">
    <property type="protein sequence ID" value="MEQ2300580.1"/>
    <property type="molecule type" value="Genomic_DNA"/>
</dbReference>
<evidence type="ECO:0000313" key="3">
    <source>
        <dbReference type="Proteomes" id="UP001469553"/>
    </source>
</evidence>
<dbReference type="Proteomes" id="UP001469553">
    <property type="component" value="Unassembled WGS sequence"/>
</dbReference>
<proteinExistence type="predicted"/>